<dbReference type="Proteomes" id="UP001409291">
    <property type="component" value="Unassembled WGS sequence"/>
</dbReference>
<keyword evidence="2" id="KW-1185">Reference proteome</keyword>
<dbReference type="RefSeq" id="WP_183915084.1">
    <property type="nucleotide sequence ID" value="NZ_JBDJLH010000005.1"/>
</dbReference>
<evidence type="ECO:0000313" key="2">
    <source>
        <dbReference type="Proteomes" id="UP001409291"/>
    </source>
</evidence>
<comment type="caution">
    <text evidence="1">The sequence shown here is derived from an EMBL/GenBank/DDBJ whole genome shotgun (WGS) entry which is preliminary data.</text>
</comment>
<evidence type="ECO:0000313" key="1">
    <source>
        <dbReference type="EMBL" id="MEN5376107.1"/>
    </source>
</evidence>
<reference evidence="1 2" key="1">
    <citation type="submission" date="2024-04" db="EMBL/GenBank/DDBJ databases">
        <title>WGS of bacteria from Torrens River.</title>
        <authorList>
            <person name="Wyrsch E.R."/>
            <person name="Drigo B."/>
        </authorList>
    </citation>
    <scope>NUCLEOTIDE SEQUENCE [LARGE SCALE GENOMIC DNA]</scope>
    <source>
        <strain evidence="1 2">TWI391</strain>
    </source>
</reference>
<proteinExistence type="predicted"/>
<accession>A0ABV0BNN3</accession>
<organism evidence="1 2">
    <name type="scientific">Sphingobacterium kitahiroshimense</name>
    <dbReference type="NCBI Taxonomy" id="470446"/>
    <lineage>
        <taxon>Bacteria</taxon>
        <taxon>Pseudomonadati</taxon>
        <taxon>Bacteroidota</taxon>
        <taxon>Sphingobacteriia</taxon>
        <taxon>Sphingobacteriales</taxon>
        <taxon>Sphingobacteriaceae</taxon>
        <taxon>Sphingobacterium</taxon>
    </lineage>
</organism>
<gene>
    <name evidence="1" type="ORF">ABE541_02425</name>
</gene>
<name>A0ABV0BNN3_9SPHI</name>
<sequence length="101" mass="11400">MENKLKEILKSDFEKYMRFAVHSGAGFGFDIFGEYAVSVLNFYVGSAILTYENKLQASLYLLELYNKGLGGIITEEDREELARAFAQDPTLDYGVLKPIFG</sequence>
<protein>
    <submittedName>
        <fullName evidence="1">Uncharacterized protein</fullName>
    </submittedName>
</protein>
<dbReference type="EMBL" id="JBDJNQ010000001">
    <property type="protein sequence ID" value="MEN5376107.1"/>
    <property type="molecule type" value="Genomic_DNA"/>
</dbReference>